<dbReference type="EMBL" id="BGPR01053128">
    <property type="protein sequence ID" value="GBO29920.1"/>
    <property type="molecule type" value="Genomic_DNA"/>
</dbReference>
<dbReference type="Gene3D" id="3.40.1620.60">
    <property type="match status" value="1"/>
</dbReference>
<organism evidence="1 2">
    <name type="scientific">Araneus ventricosus</name>
    <name type="common">Orbweaver spider</name>
    <name type="synonym">Epeira ventricosa</name>
    <dbReference type="NCBI Taxonomy" id="182803"/>
    <lineage>
        <taxon>Eukaryota</taxon>
        <taxon>Metazoa</taxon>
        <taxon>Ecdysozoa</taxon>
        <taxon>Arthropoda</taxon>
        <taxon>Chelicerata</taxon>
        <taxon>Arachnida</taxon>
        <taxon>Araneae</taxon>
        <taxon>Araneomorphae</taxon>
        <taxon>Entelegynae</taxon>
        <taxon>Araneoidea</taxon>
        <taxon>Araneidae</taxon>
        <taxon>Araneus</taxon>
    </lineage>
</organism>
<proteinExistence type="predicted"/>
<protein>
    <submittedName>
        <fullName evidence="1">Uncharacterized protein</fullName>
    </submittedName>
</protein>
<dbReference type="AlphaFoldDB" id="A0A4Y2W1B7"/>
<sequence>SYVIAADITTDTTDGCTLYCQCDDQYSRTYTADDYTSCGENQVCMSGSCVSDQDGDGKISDF</sequence>
<keyword evidence="2" id="KW-1185">Reference proteome</keyword>
<gene>
    <name evidence="1" type="ORF">AVEN_49287_1</name>
</gene>
<name>A0A4Y2W1B7_ARAVE</name>
<reference evidence="1 2" key="1">
    <citation type="journal article" date="2019" name="Sci. Rep.">
        <title>Orb-weaving spider Araneus ventricosus genome elucidates the spidroin gene catalogue.</title>
        <authorList>
            <person name="Kono N."/>
            <person name="Nakamura H."/>
            <person name="Ohtoshi R."/>
            <person name="Moran D.A.P."/>
            <person name="Shinohara A."/>
            <person name="Yoshida Y."/>
            <person name="Fujiwara M."/>
            <person name="Mori M."/>
            <person name="Tomita M."/>
            <person name="Arakawa K."/>
        </authorList>
    </citation>
    <scope>NUCLEOTIDE SEQUENCE [LARGE SCALE GENOMIC DNA]</scope>
</reference>
<accession>A0A4Y2W1B7</accession>
<dbReference type="Proteomes" id="UP000499080">
    <property type="component" value="Unassembled WGS sequence"/>
</dbReference>
<evidence type="ECO:0000313" key="2">
    <source>
        <dbReference type="Proteomes" id="UP000499080"/>
    </source>
</evidence>
<evidence type="ECO:0000313" key="1">
    <source>
        <dbReference type="EMBL" id="GBO29920.1"/>
    </source>
</evidence>
<comment type="caution">
    <text evidence="1">The sequence shown here is derived from an EMBL/GenBank/DDBJ whole genome shotgun (WGS) entry which is preliminary data.</text>
</comment>
<feature type="non-terminal residue" evidence="1">
    <location>
        <position position="1"/>
    </location>
</feature>
<dbReference type="OrthoDB" id="6437475at2759"/>